<keyword evidence="7" id="KW-1185">Reference proteome</keyword>
<evidence type="ECO:0000313" key="7">
    <source>
        <dbReference type="Proteomes" id="UP001194468"/>
    </source>
</evidence>
<dbReference type="Gene3D" id="2.130.10.10">
    <property type="entry name" value="YVTN repeat-like/Quinoprotein amine dehydrogenase"/>
    <property type="match status" value="1"/>
</dbReference>
<evidence type="ECO:0000256" key="4">
    <source>
        <dbReference type="SAM" id="MobiDB-lite"/>
    </source>
</evidence>
<dbReference type="EMBL" id="WHUW01000009">
    <property type="protein sequence ID" value="KAF8442199.1"/>
    <property type="molecule type" value="Genomic_DNA"/>
</dbReference>
<dbReference type="SUPFAM" id="SSF117289">
    <property type="entry name" value="Nucleoporin domain"/>
    <property type="match status" value="1"/>
</dbReference>
<keyword evidence="3" id="KW-0539">Nucleus</keyword>
<dbReference type="GO" id="GO:0005634">
    <property type="term" value="C:nucleus"/>
    <property type="evidence" value="ECO:0007669"/>
    <property type="project" value="UniProtKB-SubCell"/>
</dbReference>
<feature type="compositionally biased region" description="Polar residues" evidence="4">
    <location>
        <begin position="544"/>
        <end position="567"/>
    </location>
</feature>
<accession>A0AAD4BXS0</accession>
<keyword evidence="2" id="KW-0813">Transport</keyword>
<feature type="compositionally biased region" description="Low complexity" evidence="4">
    <location>
        <begin position="647"/>
        <end position="657"/>
    </location>
</feature>
<feature type="region of interest" description="Disordered" evidence="4">
    <location>
        <begin position="533"/>
        <end position="567"/>
    </location>
</feature>
<name>A0AAD4BXS0_BOLED</name>
<evidence type="ECO:0000256" key="3">
    <source>
        <dbReference type="ARBA" id="ARBA00023242"/>
    </source>
</evidence>
<comment type="caution">
    <text evidence="6">The sequence shown here is derived from an EMBL/GenBank/DDBJ whole genome shotgun (WGS) entry which is preliminary data.</text>
</comment>
<dbReference type="InterPro" id="IPR039462">
    <property type="entry name" value="Nup159/Nup146_N"/>
</dbReference>
<dbReference type="Pfam" id="PF16755">
    <property type="entry name" value="Beta-prop_NUP159_NUP214"/>
    <property type="match status" value="1"/>
</dbReference>
<organism evidence="6 7">
    <name type="scientific">Boletus edulis BED1</name>
    <dbReference type="NCBI Taxonomy" id="1328754"/>
    <lineage>
        <taxon>Eukaryota</taxon>
        <taxon>Fungi</taxon>
        <taxon>Dikarya</taxon>
        <taxon>Basidiomycota</taxon>
        <taxon>Agaricomycotina</taxon>
        <taxon>Agaricomycetes</taxon>
        <taxon>Agaricomycetidae</taxon>
        <taxon>Boletales</taxon>
        <taxon>Boletineae</taxon>
        <taxon>Boletaceae</taxon>
        <taxon>Boletoideae</taxon>
        <taxon>Boletus</taxon>
    </lineage>
</organism>
<feature type="domain" description="Nucleoporin Nup159/Nup146 N-terminal" evidence="5">
    <location>
        <begin position="56"/>
        <end position="432"/>
    </location>
</feature>
<sequence length="664" mass="69053">MANVSQLQPALAPHVQTSSSEASEKDADFLALRLLNKRARLRLSPAPLDLTSFPGKASLFATVNSKGWFAAVIRDASGASALILSPLTDLRSALATASAEDEQSYRPQRRIPINAAPPHILTFACNDTRVLLGLVDGSIHVYACDQLLSSGEGSVQPIHVFATSSSAALLSMQPNPGDIPELVAVLRDCTNSPGSLAVELLDVQKLTSSGGWMAGKSPSTTPTSISWSPKGKQLALGLQSGDIVTFSPSATATPKSSIPHPPSANNMSVISVHWLSTTSFHTIYAPPGQLTPDVEQVHFHASLDSKSNSAQDIRFNNPYLPFPGLRPPGEFLLCLRGWDPSKVLLFIGDSTSSDIGLIGSVADDPGERWHTLALEETSTPSLPLDKDQNDTILLGMDVDLTSSESYHHSTASGEALELPAHPIMYVYASDGTILGWHVLNVTGAAYPGMITSWNASTPALTVPSIPSSIVRELSSDMQTTPTISPTISTPAEAAAMTSPSTVFGQPSTFGAQSSAFGQPSAFGQLQSGFSQQPTSAFGKAPSFGQATTPAFGSTSTPSPFVQSSTPTFGSATPGIGFGAFSSTGPANFGQSAFGFGGPPQTTPTQPPSTSVPEESMAADDAPTLGGFGLGSAISEDADSKPSIFGKVSVPVSSSQQSADEEPVR</sequence>
<evidence type="ECO:0000256" key="2">
    <source>
        <dbReference type="ARBA" id="ARBA00022448"/>
    </source>
</evidence>
<reference evidence="6" key="1">
    <citation type="submission" date="2019-10" db="EMBL/GenBank/DDBJ databases">
        <authorList>
            <consortium name="DOE Joint Genome Institute"/>
            <person name="Kuo A."/>
            <person name="Miyauchi S."/>
            <person name="Kiss E."/>
            <person name="Drula E."/>
            <person name="Kohler A."/>
            <person name="Sanchez-Garcia M."/>
            <person name="Andreopoulos B."/>
            <person name="Barry K.W."/>
            <person name="Bonito G."/>
            <person name="Buee M."/>
            <person name="Carver A."/>
            <person name="Chen C."/>
            <person name="Cichocki N."/>
            <person name="Clum A."/>
            <person name="Culley D."/>
            <person name="Crous P.W."/>
            <person name="Fauchery L."/>
            <person name="Girlanda M."/>
            <person name="Hayes R."/>
            <person name="Keri Z."/>
            <person name="LaButti K."/>
            <person name="Lipzen A."/>
            <person name="Lombard V."/>
            <person name="Magnuson J."/>
            <person name="Maillard F."/>
            <person name="Morin E."/>
            <person name="Murat C."/>
            <person name="Nolan M."/>
            <person name="Ohm R."/>
            <person name="Pangilinan J."/>
            <person name="Pereira M."/>
            <person name="Perotto S."/>
            <person name="Peter M."/>
            <person name="Riley R."/>
            <person name="Sitrit Y."/>
            <person name="Stielow B."/>
            <person name="Szollosi G."/>
            <person name="Zifcakova L."/>
            <person name="Stursova M."/>
            <person name="Spatafora J.W."/>
            <person name="Tedersoo L."/>
            <person name="Vaario L.-M."/>
            <person name="Yamada A."/>
            <person name="Yan M."/>
            <person name="Wang P."/>
            <person name="Xu J."/>
            <person name="Bruns T."/>
            <person name="Baldrian P."/>
            <person name="Vilgalys R."/>
            <person name="Henrissat B."/>
            <person name="Grigoriev I.V."/>
            <person name="Hibbett D."/>
            <person name="Nagy L.G."/>
            <person name="Martin F.M."/>
        </authorList>
    </citation>
    <scope>NUCLEOTIDE SEQUENCE</scope>
    <source>
        <strain evidence="6">BED1</strain>
    </source>
</reference>
<evidence type="ECO:0000256" key="1">
    <source>
        <dbReference type="ARBA" id="ARBA00004123"/>
    </source>
</evidence>
<reference evidence="6" key="2">
    <citation type="journal article" date="2020" name="Nat. Commun.">
        <title>Large-scale genome sequencing of mycorrhizal fungi provides insights into the early evolution of symbiotic traits.</title>
        <authorList>
            <person name="Miyauchi S."/>
            <person name="Kiss E."/>
            <person name="Kuo A."/>
            <person name="Drula E."/>
            <person name="Kohler A."/>
            <person name="Sanchez-Garcia M."/>
            <person name="Morin E."/>
            <person name="Andreopoulos B."/>
            <person name="Barry K.W."/>
            <person name="Bonito G."/>
            <person name="Buee M."/>
            <person name="Carver A."/>
            <person name="Chen C."/>
            <person name="Cichocki N."/>
            <person name="Clum A."/>
            <person name="Culley D."/>
            <person name="Crous P.W."/>
            <person name="Fauchery L."/>
            <person name="Girlanda M."/>
            <person name="Hayes R.D."/>
            <person name="Keri Z."/>
            <person name="LaButti K."/>
            <person name="Lipzen A."/>
            <person name="Lombard V."/>
            <person name="Magnuson J."/>
            <person name="Maillard F."/>
            <person name="Murat C."/>
            <person name="Nolan M."/>
            <person name="Ohm R.A."/>
            <person name="Pangilinan J."/>
            <person name="Pereira M.F."/>
            <person name="Perotto S."/>
            <person name="Peter M."/>
            <person name="Pfister S."/>
            <person name="Riley R."/>
            <person name="Sitrit Y."/>
            <person name="Stielow J.B."/>
            <person name="Szollosi G."/>
            <person name="Zifcakova L."/>
            <person name="Stursova M."/>
            <person name="Spatafora J.W."/>
            <person name="Tedersoo L."/>
            <person name="Vaario L.M."/>
            <person name="Yamada A."/>
            <person name="Yan M."/>
            <person name="Wang P."/>
            <person name="Xu J."/>
            <person name="Bruns T."/>
            <person name="Baldrian P."/>
            <person name="Vilgalys R."/>
            <person name="Dunand C."/>
            <person name="Henrissat B."/>
            <person name="Grigoriev I.V."/>
            <person name="Hibbett D."/>
            <person name="Nagy L.G."/>
            <person name="Martin F.M."/>
        </authorList>
    </citation>
    <scope>NUCLEOTIDE SEQUENCE</scope>
    <source>
        <strain evidence="6">BED1</strain>
    </source>
</reference>
<proteinExistence type="predicted"/>
<comment type="subcellular location">
    <subcellularLocation>
        <location evidence="1">Nucleus</location>
    </subcellularLocation>
</comment>
<feature type="region of interest" description="Disordered" evidence="4">
    <location>
        <begin position="588"/>
        <end position="664"/>
    </location>
</feature>
<dbReference type="AlphaFoldDB" id="A0AAD4BXS0"/>
<gene>
    <name evidence="6" type="ORF">L210DRAFT_3199384</name>
</gene>
<dbReference type="InterPro" id="IPR015943">
    <property type="entry name" value="WD40/YVTN_repeat-like_dom_sf"/>
</dbReference>
<dbReference type="Proteomes" id="UP001194468">
    <property type="component" value="Unassembled WGS sequence"/>
</dbReference>
<evidence type="ECO:0000259" key="5">
    <source>
        <dbReference type="Pfam" id="PF16755"/>
    </source>
</evidence>
<protein>
    <recommendedName>
        <fullName evidence="5">Nucleoporin Nup159/Nup146 N-terminal domain-containing protein</fullName>
    </recommendedName>
</protein>
<evidence type="ECO:0000313" key="6">
    <source>
        <dbReference type="EMBL" id="KAF8442199.1"/>
    </source>
</evidence>